<proteinExistence type="predicted"/>
<evidence type="ECO:0000313" key="4">
    <source>
        <dbReference type="Proteomes" id="UP000060787"/>
    </source>
</evidence>
<protein>
    <submittedName>
        <fullName evidence="3">DnaJ domain protein</fullName>
    </submittedName>
</protein>
<sequence>MTPFARLGLNHDADESQVKRAYARELRKTRPDEDPVAFQQLHEAYAQCLEWARRPRAGAAIAVFEDLDELLDDDALPSLRLQTATAAPAGRAATPPAPIFDRAAVVIGAFDSKAFDSDAFLDQLLRIARESTSQELERWLRDHPDLYSVERKQALAPALIARLQHEPSLYIAQLDIVLAFFDLDTVHPRTASLQPAVADLRAYSQARGADFRGLQFDPDPRPGKRGRHPLALSPSVLFFLLMLLVAIARVIKAANGA</sequence>
<accession>A0A0S2FCL3</accession>
<dbReference type="Proteomes" id="UP000060787">
    <property type="component" value="Chromosome"/>
</dbReference>
<evidence type="ECO:0000256" key="2">
    <source>
        <dbReference type="SAM" id="Phobius"/>
    </source>
</evidence>
<gene>
    <name evidence="3" type="ORF">LA76x_3186</name>
</gene>
<evidence type="ECO:0000313" key="3">
    <source>
        <dbReference type="EMBL" id="ALN81314.1"/>
    </source>
</evidence>
<keyword evidence="2" id="KW-0812">Transmembrane</keyword>
<dbReference type="PATRIC" id="fig|84531.8.peg.3202"/>
<keyword evidence="2" id="KW-1133">Transmembrane helix</keyword>
<name>A0A0S2FCL3_LYSAN</name>
<feature type="transmembrane region" description="Helical" evidence="2">
    <location>
        <begin position="230"/>
        <end position="251"/>
    </location>
</feature>
<organism evidence="3 4">
    <name type="scientific">Lysobacter antibioticus</name>
    <dbReference type="NCBI Taxonomy" id="84531"/>
    <lineage>
        <taxon>Bacteria</taxon>
        <taxon>Pseudomonadati</taxon>
        <taxon>Pseudomonadota</taxon>
        <taxon>Gammaproteobacteria</taxon>
        <taxon>Lysobacterales</taxon>
        <taxon>Lysobacteraceae</taxon>
        <taxon>Lysobacter</taxon>
    </lineage>
</organism>
<dbReference type="InterPro" id="IPR036869">
    <property type="entry name" value="J_dom_sf"/>
</dbReference>
<keyword evidence="1" id="KW-0143">Chaperone</keyword>
<reference evidence="3 4" key="1">
    <citation type="journal article" date="2015" name="BMC Genomics">
        <title>Comparative genomics and metabolic profiling of the genus Lysobacter.</title>
        <authorList>
            <person name="de Bruijn I."/>
            <person name="Cheng X."/>
            <person name="de Jager V."/>
            <person name="Exposito R.G."/>
            <person name="Watrous J."/>
            <person name="Patel N."/>
            <person name="Postma J."/>
            <person name="Dorrestein P.C."/>
            <person name="Kobayashi D."/>
            <person name="Raaijmakers J.M."/>
        </authorList>
    </citation>
    <scope>NUCLEOTIDE SEQUENCE [LARGE SCALE GENOMIC DNA]</scope>
    <source>
        <strain evidence="3 4">76</strain>
    </source>
</reference>
<evidence type="ECO:0000256" key="1">
    <source>
        <dbReference type="ARBA" id="ARBA00023186"/>
    </source>
</evidence>
<dbReference type="EMBL" id="CP011129">
    <property type="protein sequence ID" value="ALN81314.1"/>
    <property type="molecule type" value="Genomic_DNA"/>
</dbReference>
<keyword evidence="2" id="KW-0472">Membrane</keyword>
<dbReference type="Gene3D" id="1.10.287.110">
    <property type="entry name" value="DnaJ domain"/>
    <property type="match status" value="1"/>
</dbReference>
<dbReference type="InterPro" id="IPR001623">
    <property type="entry name" value="DnaJ_domain"/>
</dbReference>
<dbReference type="STRING" id="84531.LA76x_3186"/>
<dbReference type="CDD" id="cd06257">
    <property type="entry name" value="DnaJ"/>
    <property type="match status" value="1"/>
</dbReference>
<dbReference type="RefSeq" id="WP_057918399.1">
    <property type="nucleotide sequence ID" value="NZ_CP011129.1"/>
</dbReference>
<keyword evidence="4" id="KW-1185">Reference proteome</keyword>
<dbReference type="KEGG" id="lab:LA76x_3186"/>
<dbReference type="AlphaFoldDB" id="A0A0S2FCL3"/>
<dbReference type="SUPFAM" id="SSF46565">
    <property type="entry name" value="Chaperone J-domain"/>
    <property type="match status" value="1"/>
</dbReference>